<evidence type="ECO:0000256" key="15">
    <source>
        <dbReference type="PIRSR" id="PIRSR601548-2"/>
    </source>
</evidence>
<feature type="active site" description="Proton acceptor 2" evidence="14">
    <location>
        <position position="395"/>
    </location>
</feature>
<evidence type="ECO:0000256" key="18">
    <source>
        <dbReference type="PIRSR" id="PIRSR601548-8"/>
    </source>
</evidence>
<evidence type="ECO:0000256" key="16">
    <source>
        <dbReference type="PIRSR" id="PIRSR601548-3"/>
    </source>
</evidence>
<keyword evidence="6 20" id="KW-0378">Hydrolase</keyword>
<keyword evidence="3 20" id="KW-0645">Protease</keyword>
<keyword evidence="2 20" id="KW-0121">Carboxypeptidase</keyword>
<evidence type="ECO:0000256" key="4">
    <source>
        <dbReference type="ARBA" id="ARBA00022723"/>
    </source>
</evidence>
<evidence type="ECO:0000256" key="19">
    <source>
        <dbReference type="PROSITE-ProRule" id="PRU01355"/>
    </source>
</evidence>
<feature type="active site" description="Proton donor 1" evidence="13">
    <location>
        <position position="525"/>
    </location>
</feature>
<evidence type="ECO:0000256" key="10">
    <source>
        <dbReference type="ARBA" id="ARBA00023180"/>
    </source>
</evidence>
<feature type="chain" id="PRO_5035327470" description="Angiotensin-converting enzyme" evidence="22">
    <location>
        <begin position="19"/>
        <end position="690"/>
    </location>
</feature>
<keyword evidence="24" id="KW-1185">Reference proteome</keyword>
<dbReference type="FunFam" id="1.10.1370.30:FF:000004">
    <property type="entry name" value="Angiotensin-converting enzyme"/>
    <property type="match status" value="1"/>
</dbReference>
<evidence type="ECO:0000256" key="1">
    <source>
        <dbReference type="ARBA" id="ARBA00008139"/>
    </source>
</evidence>
<protein>
    <recommendedName>
        <fullName evidence="12 20">Angiotensin-converting enzyme</fullName>
        <ecNumber evidence="20">3.4.-.-</ecNumber>
    </recommendedName>
</protein>
<evidence type="ECO:0000256" key="20">
    <source>
        <dbReference type="RuleBase" id="RU361144"/>
    </source>
</evidence>
<feature type="binding site" evidence="15">
    <location>
        <position position="534"/>
    </location>
    <ligand>
        <name>chloride</name>
        <dbReference type="ChEBI" id="CHEBI:17996"/>
        <label>1</label>
    </ligand>
</feature>
<evidence type="ECO:0000256" key="8">
    <source>
        <dbReference type="ARBA" id="ARBA00023049"/>
    </source>
</evidence>
<dbReference type="OrthoDB" id="10029630at2759"/>
<name>A0A8J2WH91_9CRUS</name>
<feature type="binding site" evidence="18">
    <location>
        <position position="422"/>
    </location>
    <ligand>
        <name>Zn(2+)</name>
        <dbReference type="ChEBI" id="CHEBI:29105"/>
        <label>2</label>
        <note>catalytic</note>
    </ligand>
</feature>
<dbReference type="Pfam" id="PF01401">
    <property type="entry name" value="Peptidase_M2"/>
    <property type="match status" value="1"/>
</dbReference>
<dbReference type="AlphaFoldDB" id="A0A8J2WH91"/>
<dbReference type="PRINTS" id="PR00791">
    <property type="entry name" value="PEPDIPTASEA"/>
</dbReference>
<dbReference type="GO" id="GO:0008237">
    <property type="term" value="F:metallopeptidase activity"/>
    <property type="evidence" value="ECO:0007669"/>
    <property type="project" value="UniProtKB-KW"/>
</dbReference>
<evidence type="ECO:0000256" key="21">
    <source>
        <dbReference type="SAM" id="MobiDB-lite"/>
    </source>
</evidence>
<feature type="region of interest" description="Disordered" evidence="21">
    <location>
        <begin position="636"/>
        <end position="662"/>
    </location>
</feature>
<dbReference type="EC" id="3.4.-.-" evidence="20"/>
<feature type="active site" description="Proton donor 2" evidence="14">
    <location>
        <position position="525"/>
    </location>
</feature>
<keyword evidence="8 20" id="KW-0482">Metalloprotease</keyword>
<feature type="binding site" evidence="16">
    <location>
        <position position="422"/>
    </location>
    <ligand>
        <name>Zn(2+)</name>
        <dbReference type="ChEBI" id="CHEBI:29105"/>
        <label>1</label>
        <note>catalytic</note>
    </ligand>
</feature>
<proteinExistence type="inferred from homology"/>
<feature type="disulfide bond" evidence="19">
    <location>
        <begin position="161"/>
        <end position="169"/>
    </location>
</feature>
<evidence type="ECO:0000256" key="17">
    <source>
        <dbReference type="PIRSR" id="PIRSR601548-4"/>
    </source>
</evidence>
<organism evidence="23 24">
    <name type="scientific">Daphnia galeata</name>
    <dbReference type="NCBI Taxonomy" id="27404"/>
    <lineage>
        <taxon>Eukaryota</taxon>
        <taxon>Metazoa</taxon>
        <taxon>Ecdysozoa</taxon>
        <taxon>Arthropoda</taxon>
        <taxon>Crustacea</taxon>
        <taxon>Branchiopoda</taxon>
        <taxon>Diplostraca</taxon>
        <taxon>Cladocera</taxon>
        <taxon>Anomopoda</taxon>
        <taxon>Daphniidae</taxon>
        <taxon>Daphnia</taxon>
    </lineage>
</organism>
<feature type="binding site" evidence="16">
    <location>
        <position position="394"/>
    </location>
    <ligand>
        <name>Zn(2+)</name>
        <dbReference type="ChEBI" id="CHEBI:29105"/>
        <label>1</label>
        <note>catalytic</note>
    </ligand>
</feature>
<comment type="similarity">
    <text evidence="1 19 20">Belongs to the peptidase M2 family.</text>
</comment>
<keyword evidence="5 22" id="KW-0732">Signal</keyword>
<evidence type="ECO:0000256" key="22">
    <source>
        <dbReference type="SAM" id="SignalP"/>
    </source>
</evidence>
<evidence type="ECO:0000256" key="5">
    <source>
        <dbReference type="ARBA" id="ARBA00022729"/>
    </source>
</evidence>
<dbReference type="CDD" id="cd06461">
    <property type="entry name" value="M2_ACE"/>
    <property type="match status" value="1"/>
</dbReference>
<sequence length="690" mass="79382">MRFIVFVVICASFSFNRADDDLIPRSGLMEDQLAGGFSNEREKRSTAQEELLAKEFLLTHDQTSSEMCYQSNIAEWRYSSDITDENQRLKLEQSLVSASFERLAWKNITSFNWEPFTDLDLKRKFRLLSVLGPAALKEDKLTQYRKAIDAMEKIYSTAKICSFTNPGDCGLSLDPEITEKMSKSRNFDELKHIWVQWHGQSGGKMRSHYQNFVELSNKAAQMNNYSDTGAYWLRNYESETFQTDIEELWQTIKPFYQQLHAYVRAKLRAHYGEDKIPKNQPIPAHLLGNMWAQSWGNIEDLVLPYPGKTSIDVTPEMLKQGYTPKKMFEMSEEFFTSMGLLPTPPEFWSGSIIEKLPGKEMVCHASAWDFCNGKDFRIKQCTKVDMEDFITVHHEMGHIQYFLQYKHLPLVYREGANSGFHEAVGDTLALSVQTTKHLKEIGLLDKSAVQDEESTINYLLVTALDKIAFFPFAYIMDKWRWDVFDGSVTPDDYNCHWWKLREEYQGIRSPVTRSEIDFDPGAKYHIAANVEYIRYFVSFVIQFQFYKSLCMTAGQYDPHNSALPLHECDFYRNKEAGAKLAAMLAMGSSRPWPEAMRAVTGQDRMDASAFREYFKPLEVWLIAKNKELGEPIGWNSDGLNCQKNPSMSSTTEDSPMSQPVGPGSGGQTVFLPQCAWILVAFYSLLSYLIF</sequence>
<keyword evidence="4 16" id="KW-0479">Metal-binding</keyword>
<feature type="active site" description="Proton acceptor 1" evidence="13">
    <location>
        <position position="395"/>
    </location>
</feature>
<evidence type="ECO:0000256" key="2">
    <source>
        <dbReference type="ARBA" id="ARBA00022645"/>
    </source>
</evidence>
<reference evidence="23" key="1">
    <citation type="submission" date="2021-11" db="EMBL/GenBank/DDBJ databases">
        <authorList>
            <person name="Schell T."/>
        </authorList>
    </citation>
    <scope>NUCLEOTIDE SEQUENCE</scope>
    <source>
        <strain evidence="23">M5</strain>
    </source>
</reference>
<feature type="binding site" evidence="15">
    <location>
        <position position="236"/>
    </location>
    <ligand>
        <name>chloride</name>
        <dbReference type="ChEBI" id="CHEBI:17996"/>
        <label>1</label>
    </ligand>
</feature>
<dbReference type="Gene3D" id="1.10.1370.30">
    <property type="match status" value="2"/>
</dbReference>
<feature type="disulfide bond" evidence="17 19">
    <location>
        <begin position="550"/>
        <end position="568"/>
    </location>
</feature>
<dbReference type="PROSITE" id="PS52011">
    <property type="entry name" value="PEPTIDASE_M2"/>
    <property type="match status" value="1"/>
</dbReference>
<keyword evidence="7 16" id="KW-0862">Zinc</keyword>
<dbReference type="GO" id="GO:0004180">
    <property type="term" value="F:carboxypeptidase activity"/>
    <property type="evidence" value="ECO:0007669"/>
    <property type="project" value="UniProtKB-KW"/>
</dbReference>
<dbReference type="SUPFAM" id="SSF55486">
    <property type="entry name" value="Metalloproteases ('zincins'), catalytic domain"/>
    <property type="match status" value="1"/>
</dbReference>
<dbReference type="InterPro" id="IPR001548">
    <property type="entry name" value="Peptidase_M2"/>
</dbReference>
<dbReference type="GO" id="GO:0005886">
    <property type="term" value="C:plasma membrane"/>
    <property type="evidence" value="ECO:0007669"/>
    <property type="project" value="TreeGrafter"/>
</dbReference>
<dbReference type="GO" id="GO:0006508">
    <property type="term" value="P:proteolysis"/>
    <property type="evidence" value="ECO:0007669"/>
    <property type="project" value="UniProtKB-KW"/>
</dbReference>
<keyword evidence="10 20" id="KW-0325">Glycoprotein</keyword>
<dbReference type="GO" id="GO:0008241">
    <property type="term" value="F:peptidyl-dipeptidase activity"/>
    <property type="evidence" value="ECO:0007669"/>
    <property type="project" value="UniProtKB-EC"/>
</dbReference>
<accession>A0A8J2WH91</accession>
<comment type="catalytic activity">
    <reaction evidence="11">
        <text>Release of a C-terminal dipeptide, oligopeptide-|-Xaa-Yaa, when Xaa is not Pro, and Yaa is neither Asp nor Glu. Thus, conversion of angiotensin I to angiotensin II, with increase in vasoconstrictor activity, but no action on angiotensin II.</text>
        <dbReference type="EC" id="3.4.15.1"/>
    </reaction>
</comment>
<dbReference type="PANTHER" id="PTHR10514">
    <property type="entry name" value="ANGIOTENSIN-CONVERTING ENZYME"/>
    <property type="match status" value="1"/>
</dbReference>
<feature type="compositionally biased region" description="Polar residues" evidence="21">
    <location>
        <begin position="637"/>
        <end position="657"/>
    </location>
</feature>
<comment type="caution">
    <text evidence="23">The sequence shown here is derived from an EMBL/GenBank/DDBJ whole genome shotgun (WGS) entry which is preliminary data.</text>
</comment>
<evidence type="ECO:0000256" key="13">
    <source>
        <dbReference type="PIRSR" id="PIRSR601548-1"/>
    </source>
</evidence>
<dbReference type="EMBL" id="CAKKLH010000257">
    <property type="protein sequence ID" value="CAH0107176.1"/>
    <property type="molecule type" value="Genomic_DNA"/>
</dbReference>
<feature type="binding site" evidence="16">
    <location>
        <position position="398"/>
    </location>
    <ligand>
        <name>Zn(2+)</name>
        <dbReference type="ChEBI" id="CHEBI:29105"/>
        <label>1</label>
        <note>catalytic</note>
    </ligand>
</feature>
<evidence type="ECO:0000256" key="14">
    <source>
        <dbReference type="PIRSR" id="PIRSR601548-11"/>
    </source>
</evidence>
<evidence type="ECO:0000313" key="24">
    <source>
        <dbReference type="Proteomes" id="UP000789390"/>
    </source>
</evidence>
<feature type="binding site" evidence="18">
    <location>
        <position position="398"/>
    </location>
    <ligand>
        <name>Zn(2+)</name>
        <dbReference type="ChEBI" id="CHEBI:29105"/>
        <label>2</label>
        <note>catalytic</note>
    </ligand>
</feature>
<dbReference type="GO" id="GO:0046872">
    <property type="term" value="F:metal ion binding"/>
    <property type="evidence" value="ECO:0007669"/>
    <property type="project" value="UniProtKB-KW"/>
</dbReference>
<evidence type="ECO:0000313" key="23">
    <source>
        <dbReference type="EMBL" id="CAH0107176.1"/>
    </source>
</evidence>
<feature type="signal peptide" evidence="22">
    <location>
        <begin position="1"/>
        <end position="18"/>
    </location>
</feature>
<evidence type="ECO:0000256" key="12">
    <source>
        <dbReference type="ARBA" id="ARBA00039858"/>
    </source>
</evidence>
<gene>
    <name evidence="23" type="ORF">DGAL_LOCUS10467</name>
</gene>
<dbReference type="Proteomes" id="UP000789390">
    <property type="component" value="Unassembled WGS sequence"/>
</dbReference>
<evidence type="ECO:0000256" key="7">
    <source>
        <dbReference type="ARBA" id="ARBA00022833"/>
    </source>
</evidence>
<dbReference type="PANTHER" id="PTHR10514:SF27">
    <property type="entry name" value="ANGIOTENSIN-CONVERTING ENZYME"/>
    <property type="match status" value="1"/>
</dbReference>
<feature type="binding site" evidence="18">
    <location>
        <position position="394"/>
    </location>
    <ligand>
        <name>Zn(2+)</name>
        <dbReference type="ChEBI" id="CHEBI:29105"/>
        <label>2</label>
        <note>catalytic</note>
    </ligand>
</feature>
<evidence type="ECO:0000256" key="6">
    <source>
        <dbReference type="ARBA" id="ARBA00022801"/>
    </source>
</evidence>
<evidence type="ECO:0000256" key="3">
    <source>
        <dbReference type="ARBA" id="ARBA00022670"/>
    </source>
</evidence>
<comment type="cofactor">
    <cofactor evidence="20">
        <name>Zn(2+)</name>
        <dbReference type="ChEBI" id="CHEBI:29105"/>
    </cofactor>
    <text evidence="20">Binds 1 zinc ion per subunit.</text>
</comment>
<evidence type="ECO:0000256" key="11">
    <source>
        <dbReference type="ARBA" id="ARBA00036868"/>
    </source>
</evidence>
<feature type="disulfide bond" evidence="17 19">
    <location>
        <begin position="363"/>
        <end position="381"/>
    </location>
</feature>
<keyword evidence="9 17" id="KW-1015">Disulfide bond</keyword>
<evidence type="ECO:0000256" key="9">
    <source>
        <dbReference type="ARBA" id="ARBA00023157"/>
    </source>
</evidence>